<dbReference type="RefSeq" id="WP_283174550.1">
    <property type="nucleotide sequence ID" value="NZ_JAPNOA010000039.1"/>
</dbReference>
<evidence type="ECO:0000259" key="3">
    <source>
        <dbReference type="Pfam" id="PF13458"/>
    </source>
</evidence>
<comment type="similarity">
    <text evidence="1">Belongs to the leucine-binding protein family.</text>
</comment>
<dbReference type="InterPro" id="IPR028081">
    <property type="entry name" value="Leu-bd"/>
</dbReference>
<evidence type="ECO:0000313" key="5">
    <source>
        <dbReference type="Proteomes" id="UP001150830"/>
    </source>
</evidence>
<dbReference type="PANTHER" id="PTHR30483:SF6">
    <property type="entry name" value="PERIPLASMIC BINDING PROTEIN OF ABC TRANSPORTER FOR NATURAL AMINO ACIDS"/>
    <property type="match status" value="1"/>
</dbReference>
<name>A0A9X3EF14_9GAMM</name>
<proteinExistence type="inferred from homology"/>
<dbReference type="Gene3D" id="3.40.50.2300">
    <property type="match status" value="2"/>
</dbReference>
<comment type="caution">
    <text evidence="4">The sequence shown here is derived from an EMBL/GenBank/DDBJ whole genome shotgun (WGS) entry which is preliminary data.</text>
</comment>
<dbReference type="InterPro" id="IPR006311">
    <property type="entry name" value="TAT_signal"/>
</dbReference>
<sequence>MTIKKEAANPVRRQLIQSAAALALGGLWMPSVRAASRSTFRIGFVSPQSGPLAMFSEPDQFVMEQVKRSIGTGIRIDGNLYPVEIFYKDSESNPQRAAEAARELIVNDQVDLVLASATPATTNPVADECEHLGVPCLTNDTPWQGHFFGRGGDPAKGFRWTYHFCWGIEDVVQSWSNLWQQIDSNRRIGVLWPDDADGNVWADGKLGFPPVLQKAGFQIVDPGRFRSDADFAGMVDLFKRQEVDIITGVVPPPDFQRFWKLAREQKLDPRIVTVGKASEFPAALLPFRAGANGLSVEVWWSPAHPFISGLTGQRSADLAREYMDTTGRNWTMPLGFKHALFEVAIDALRRSQGPGQLDSIRDAIAKTRYQSVVGAVDFSTGPVPNVSKTPLVCGQWEYRYRNLELLIVENSLEPTIPLQARLRPMRVLPRSNA</sequence>
<feature type="domain" description="Leucine-binding protein" evidence="3">
    <location>
        <begin position="40"/>
        <end position="379"/>
    </location>
</feature>
<evidence type="ECO:0000256" key="2">
    <source>
        <dbReference type="ARBA" id="ARBA00022729"/>
    </source>
</evidence>
<dbReference type="InterPro" id="IPR051010">
    <property type="entry name" value="BCAA_transport"/>
</dbReference>
<dbReference type="EMBL" id="JAPNOA010000039">
    <property type="protein sequence ID" value="MCY0966342.1"/>
    <property type="molecule type" value="Genomic_DNA"/>
</dbReference>
<dbReference type="Pfam" id="PF13458">
    <property type="entry name" value="Peripla_BP_6"/>
    <property type="match status" value="1"/>
</dbReference>
<keyword evidence="2" id="KW-0732">Signal</keyword>
<dbReference type="PROSITE" id="PS51318">
    <property type="entry name" value="TAT"/>
    <property type="match status" value="1"/>
</dbReference>
<dbReference type="PANTHER" id="PTHR30483">
    <property type="entry name" value="LEUCINE-SPECIFIC-BINDING PROTEIN"/>
    <property type="match status" value="1"/>
</dbReference>
<dbReference type="SUPFAM" id="SSF53822">
    <property type="entry name" value="Periplasmic binding protein-like I"/>
    <property type="match status" value="1"/>
</dbReference>
<dbReference type="Proteomes" id="UP001150830">
    <property type="component" value="Unassembled WGS sequence"/>
</dbReference>
<evidence type="ECO:0000313" key="4">
    <source>
        <dbReference type="EMBL" id="MCY0966342.1"/>
    </source>
</evidence>
<reference evidence="4" key="1">
    <citation type="submission" date="2022-11" db="EMBL/GenBank/DDBJ databases">
        <title>Parathalassolutuus dongxingensis gen. nov., sp. nov., a novel member of family Oceanospirillaceae isolated from a coastal shrimp pond in Guangxi, China.</title>
        <authorList>
            <person name="Chen H."/>
        </authorList>
    </citation>
    <scope>NUCLEOTIDE SEQUENCE</scope>
    <source>
        <strain evidence="4">G-43</strain>
    </source>
</reference>
<dbReference type="AlphaFoldDB" id="A0A9X3EF14"/>
<accession>A0A9X3EF14</accession>
<dbReference type="CDD" id="cd06337">
    <property type="entry name" value="PBP1_ABC_ligand_binding-like"/>
    <property type="match status" value="1"/>
</dbReference>
<evidence type="ECO:0000256" key="1">
    <source>
        <dbReference type="ARBA" id="ARBA00010062"/>
    </source>
</evidence>
<keyword evidence="5" id="KW-1185">Reference proteome</keyword>
<dbReference type="InterPro" id="IPR028082">
    <property type="entry name" value="Peripla_BP_I"/>
</dbReference>
<organism evidence="4 5">
    <name type="scientific">Parathalassolituus penaei</name>
    <dbReference type="NCBI Taxonomy" id="2997323"/>
    <lineage>
        <taxon>Bacteria</taxon>
        <taxon>Pseudomonadati</taxon>
        <taxon>Pseudomonadota</taxon>
        <taxon>Gammaproteobacteria</taxon>
        <taxon>Oceanospirillales</taxon>
        <taxon>Oceanospirillaceae</taxon>
        <taxon>Parathalassolituus</taxon>
    </lineage>
</organism>
<gene>
    <name evidence="4" type="ORF">OUO13_14190</name>
</gene>
<protein>
    <submittedName>
        <fullName evidence="4">ABC transporter substrate-binding protein</fullName>
    </submittedName>
</protein>